<organism evidence="1 2">
    <name type="scientific">Krasilnikoviella flava</name>
    <dbReference type="NCBI Taxonomy" id="526729"/>
    <lineage>
        <taxon>Bacteria</taxon>
        <taxon>Bacillati</taxon>
        <taxon>Actinomycetota</taxon>
        <taxon>Actinomycetes</taxon>
        <taxon>Micrococcales</taxon>
        <taxon>Promicromonosporaceae</taxon>
        <taxon>Krasilnikoviella</taxon>
    </lineage>
</organism>
<keyword evidence="2" id="KW-1185">Reference proteome</keyword>
<name>A0A1T5IB86_9MICO</name>
<dbReference type="Pfam" id="PF10698">
    <property type="entry name" value="DUF2505"/>
    <property type="match status" value="1"/>
</dbReference>
<dbReference type="InterPro" id="IPR023393">
    <property type="entry name" value="START-like_dom_sf"/>
</dbReference>
<dbReference type="Proteomes" id="UP000189777">
    <property type="component" value="Unassembled WGS sequence"/>
</dbReference>
<dbReference type="Gene3D" id="3.30.530.20">
    <property type="match status" value="1"/>
</dbReference>
<sequence>MHLTVELTYAADADAVVAMLADESFIRWRAMRGPGGRVEQADVTGSPAEGFTIAVRRTLPTDLIPAQVRPFVGDHLEVRQAEVWEAPSGDRRTGTIALEIAGAPVRVTGTVRLEPTADGGTRQVYDGEVRATVPLFGAAVAEAAARAVRSTLEAEGAAGQEWLSAPPTAGEDR</sequence>
<evidence type="ECO:0000313" key="1">
    <source>
        <dbReference type="EMBL" id="SKC36415.1"/>
    </source>
</evidence>
<dbReference type="OrthoDB" id="3266819at2"/>
<dbReference type="EMBL" id="FUZQ01000001">
    <property type="protein sequence ID" value="SKC36415.1"/>
    <property type="molecule type" value="Genomic_DNA"/>
</dbReference>
<protein>
    <recommendedName>
        <fullName evidence="3">DUF2505 domain-containing protein</fullName>
    </recommendedName>
</protein>
<reference evidence="1 2" key="1">
    <citation type="submission" date="2017-02" db="EMBL/GenBank/DDBJ databases">
        <authorList>
            <person name="Peterson S.W."/>
        </authorList>
    </citation>
    <scope>NUCLEOTIDE SEQUENCE [LARGE SCALE GENOMIC DNA]</scope>
    <source>
        <strain evidence="1 2">DSM 21481</strain>
    </source>
</reference>
<evidence type="ECO:0008006" key="3">
    <source>
        <dbReference type="Google" id="ProtNLM"/>
    </source>
</evidence>
<dbReference type="AlphaFoldDB" id="A0A1T5IB86"/>
<accession>A0A1T5IB86</accession>
<dbReference type="STRING" id="526729.SAMN04324258_0281"/>
<evidence type="ECO:0000313" key="2">
    <source>
        <dbReference type="Proteomes" id="UP000189777"/>
    </source>
</evidence>
<gene>
    <name evidence="1" type="ORF">SAMN04324258_0281</name>
</gene>
<proteinExistence type="predicted"/>
<dbReference type="InterPro" id="IPR019639">
    <property type="entry name" value="DUF2505"/>
</dbReference>
<dbReference type="SUPFAM" id="SSF55961">
    <property type="entry name" value="Bet v1-like"/>
    <property type="match status" value="1"/>
</dbReference>
<dbReference type="RefSeq" id="WP_079569996.1">
    <property type="nucleotide sequence ID" value="NZ_FUZQ01000001.1"/>
</dbReference>